<dbReference type="Proteomes" id="UP001199816">
    <property type="component" value="Unassembled WGS sequence"/>
</dbReference>
<dbReference type="EMBL" id="JAJNEC010000005">
    <property type="protein sequence ID" value="MCD2423187.1"/>
    <property type="molecule type" value="Genomic_DNA"/>
</dbReference>
<protein>
    <recommendedName>
        <fullName evidence="3">DUF2383 domain-containing protein</fullName>
    </recommendedName>
</protein>
<reference evidence="1 2" key="1">
    <citation type="submission" date="2021-11" db="EMBL/GenBank/DDBJ databases">
        <title>Genomic of Niabella pedocola.</title>
        <authorList>
            <person name="Wu T."/>
        </authorList>
    </citation>
    <scope>NUCLEOTIDE SEQUENCE [LARGE SCALE GENOMIC DNA]</scope>
    <source>
        <strain evidence="1 2">JCM 31011</strain>
    </source>
</reference>
<organism evidence="1 2">
    <name type="scientific">Niabella pedocola</name>
    <dbReference type="NCBI Taxonomy" id="1752077"/>
    <lineage>
        <taxon>Bacteria</taxon>
        <taxon>Pseudomonadati</taxon>
        <taxon>Bacteroidota</taxon>
        <taxon>Chitinophagia</taxon>
        <taxon>Chitinophagales</taxon>
        <taxon>Chitinophagaceae</taxon>
        <taxon>Niabella</taxon>
    </lineage>
</organism>
<comment type="caution">
    <text evidence="1">The sequence shown here is derived from an EMBL/GenBank/DDBJ whole genome shotgun (WGS) entry which is preliminary data.</text>
</comment>
<keyword evidence="2" id="KW-1185">Reference proteome</keyword>
<accession>A0ABS8PQ28</accession>
<evidence type="ECO:0008006" key="3">
    <source>
        <dbReference type="Google" id="ProtNLM"/>
    </source>
</evidence>
<proteinExistence type="predicted"/>
<evidence type="ECO:0000313" key="1">
    <source>
        <dbReference type="EMBL" id="MCD2423187.1"/>
    </source>
</evidence>
<evidence type="ECO:0000313" key="2">
    <source>
        <dbReference type="Proteomes" id="UP001199816"/>
    </source>
</evidence>
<name>A0ABS8PQ28_9BACT</name>
<gene>
    <name evidence="1" type="ORF">LQ567_10460</name>
</gene>
<sequence>MSAKQFSDEVAAQEQSLAEPIRQTENTIKKCADSADYKCVAAAAEKMEAVIQEKIDQIEKVDVSKLTGGEDFKTVAVRYFEYFKSLYTAYRAIGDAPDEPARMEASNRMNQILVAQEEVMLRLQDTQVRFAAENGFMLEKAPAAPSGTNP</sequence>
<dbReference type="RefSeq" id="WP_231004452.1">
    <property type="nucleotide sequence ID" value="NZ_JAJNEC010000005.1"/>
</dbReference>